<dbReference type="Proteomes" id="UP001212803">
    <property type="component" value="Chromosome"/>
</dbReference>
<evidence type="ECO:0000256" key="2">
    <source>
        <dbReference type="ARBA" id="ARBA00022827"/>
    </source>
</evidence>
<evidence type="ECO:0000313" key="5">
    <source>
        <dbReference type="Proteomes" id="UP001212803"/>
    </source>
</evidence>
<dbReference type="InterPro" id="IPR006094">
    <property type="entry name" value="Oxid_FAD_bind_N"/>
</dbReference>
<dbReference type="InterPro" id="IPR016166">
    <property type="entry name" value="FAD-bd_PCMH"/>
</dbReference>
<keyword evidence="2" id="KW-0274">FAD</keyword>
<dbReference type="PROSITE" id="PS51387">
    <property type="entry name" value="FAD_PCMH"/>
    <property type="match status" value="1"/>
</dbReference>
<reference evidence="4 5" key="1">
    <citation type="journal article" date="2023" name="ISME J.">
        <title>Thermophilic Dehalococcoidia with unusual traits shed light on an unexpected past.</title>
        <authorList>
            <person name="Palmer M."/>
            <person name="Covington J.K."/>
            <person name="Zhou E.M."/>
            <person name="Thomas S.C."/>
            <person name="Habib N."/>
            <person name="Seymour C.O."/>
            <person name="Lai D."/>
            <person name="Johnston J."/>
            <person name="Hashimi A."/>
            <person name="Jiao J.Y."/>
            <person name="Muok A.R."/>
            <person name="Liu L."/>
            <person name="Xian W.D."/>
            <person name="Zhi X.Y."/>
            <person name="Li M.M."/>
            <person name="Silva L.P."/>
            <person name="Bowen B.P."/>
            <person name="Louie K."/>
            <person name="Briegel A."/>
            <person name="Pett-Ridge J."/>
            <person name="Weber P.K."/>
            <person name="Tocheva E.I."/>
            <person name="Woyke T."/>
            <person name="Northen T.R."/>
            <person name="Mayali X."/>
            <person name="Li W.J."/>
            <person name="Hedlund B.P."/>
        </authorList>
    </citation>
    <scope>NUCLEOTIDE SEQUENCE [LARGE SCALE GENOMIC DNA]</scope>
    <source>
        <strain evidence="4 5">YIM 72310</strain>
    </source>
</reference>
<evidence type="ECO:0000313" key="4">
    <source>
        <dbReference type="EMBL" id="WBL35083.1"/>
    </source>
</evidence>
<accession>A0ABY7M530</accession>
<dbReference type="Pfam" id="PF01565">
    <property type="entry name" value="FAD_binding_4"/>
    <property type="match status" value="1"/>
</dbReference>
<gene>
    <name evidence="4" type="ORF">O0235_09820</name>
</gene>
<name>A0ABY7M530_9CHLR</name>
<feature type="domain" description="FAD-binding PCMH-type" evidence="3">
    <location>
        <begin position="8"/>
        <end position="186"/>
    </location>
</feature>
<keyword evidence="1" id="KW-0285">Flavoprotein</keyword>
<sequence length="389" mass="40828">MSEAGVVVAGAAPVSVERPGSLAELAALVRGSRETLVPVGGGTVLGLGYAPAGPFRLVDVRDALGGAVEHQPDDLTATVPAGMTVDAANAVLRARGQELKLDPPLPSRATVGGTLAAAMAGPQRGRYGAPRDQVLGLTFIRADGDVVRAGGRVVKNVAGFDLSRLLCGSFGSLGIIVAATLRTWPVREAVDVEWQVGDIGTGLDLAARLTAAGARPEVLDIVEDGHGTWLAARLSPAALPAAEQVLGGREARPWPPGRFEQLRDGGFRDDDVLSVRVTAPWSLLARTAEVLERARPGLLVVRPLAGMARAAARRQEGVASRELRGIVEEVRRLVRPAGGFAVAERMPDRYRADVDPWGEPPESFDLLRAAKAAFDPEGRFSRGRFIGGI</sequence>
<evidence type="ECO:0000259" key="3">
    <source>
        <dbReference type="PROSITE" id="PS51387"/>
    </source>
</evidence>
<proteinExistence type="predicted"/>
<keyword evidence="5" id="KW-1185">Reference proteome</keyword>
<dbReference type="InterPro" id="IPR016164">
    <property type="entry name" value="FAD-linked_Oxase-like_C"/>
</dbReference>
<dbReference type="Gene3D" id="3.30.465.10">
    <property type="match status" value="1"/>
</dbReference>
<organism evidence="4 5">
    <name type="scientific">Tepidiforma flava</name>
    <dbReference type="NCBI Taxonomy" id="3004094"/>
    <lineage>
        <taxon>Bacteria</taxon>
        <taxon>Bacillati</taxon>
        <taxon>Chloroflexota</taxon>
        <taxon>Tepidiformia</taxon>
        <taxon>Tepidiformales</taxon>
        <taxon>Tepidiformaceae</taxon>
        <taxon>Tepidiforma</taxon>
    </lineage>
</organism>
<dbReference type="InterPro" id="IPR016169">
    <property type="entry name" value="FAD-bd_PCMH_sub2"/>
</dbReference>
<evidence type="ECO:0000256" key="1">
    <source>
        <dbReference type="ARBA" id="ARBA00022630"/>
    </source>
</evidence>
<dbReference type="PANTHER" id="PTHR11748:SF103">
    <property type="entry name" value="GLYCOLATE OXIDASE SUBUNIT GLCE"/>
    <property type="match status" value="1"/>
</dbReference>
<dbReference type="PANTHER" id="PTHR11748">
    <property type="entry name" value="D-LACTATE DEHYDROGENASE"/>
    <property type="match status" value="1"/>
</dbReference>
<protein>
    <submittedName>
        <fullName evidence="4">FAD-binding oxidoreductase</fullName>
    </submittedName>
</protein>
<dbReference type="RefSeq" id="WP_270055611.1">
    <property type="nucleotide sequence ID" value="NZ_CP115149.1"/>
</dbReference>
<dbReference type="SUPFAM" id="SSF55103">
    <property type="entry name" value="FAD-linked oxidases, C-terminal domain"/>
    <property type="match status" value="1"/>
</dbReference>
<dbReference type="SUPFAM" id="SSF56176">
    <property type="entry name" value="FAD-binding/transporter-associated domain-like"/>
    <property type="match status" value="1"/>
</dbReference>
<dbReference type="EMBL" id="CP115149">
    <property type="protein sequence ID" value="WBL35083.1"/>
    <property type="molecule type" value="Genomic_DNA"/>
</dbReference>
<dbReference type="InterPro" id="IPR036318">
    <property type="entry name" value="FAD-bd_PCMH-like_sf"/>
</dbReference>